<dbReference type="AlphaFoldDB" id="A0A4Q2RWJ0"/>
<organism evidence="2 3">
    <name type="scientific">Nocardioides glacieisoli</name>
    <dbReference type="NCBI Taxonomy" id="1168730"/>
    <lineage>
        <taxon>Bacteria</taxon>
        <taxon>Bacillati</taxon>
        <taxon>Actinomycetota</taxon>
        <taxon>Actinomycetes</taxon>
        <taxon>Propionibacteriales</taxon>
        <taxon>Nocardioidaceae</taxon>
        <taxon>Nocardioides</taxon>
    </lineage>
</organism>
<dbReference type="InterPro" id="IPR039538">
    <property type="entry name" value="BetI_C"/>
</dbReference>
<comment type="caution">
    <text evidence="2">The sequence shown here is derived from an EMBL/GenBank/DDBJ whole genome shotgun (WGS) entry which is preliminary data.</text>
</comment>
<dbReference type="Proteomes" id="UP000291838">
    <property type="component" value="Unassembled WGS sequence"/>
</dbReference>
<reference evidence="2 3" key="1">
    <citation type="submission" date="2019-01" db="EMBL/GenBank/DDBJ databases">
        <title>Novel species of Nocardioides.</title>
        <authorList>
            <person name="Liu Q."/>
            <person name="Xin Y.-H."/>
        </authorList>
    </citation>
    <scope>NUCLEOTIDE SEQUENCE [LARGE SCALE GENOMIC DNA]</scope>
    <source>
        <strain evidence="2 3">HLT3-15</strain>
    </source>
</reference>
<dbReference type="EMBL" id="SDWS01000002">
    <property type="protein sequence ID" value="RYB92325.1"/>
    <property type="molecule type" value="Genomic_DNA"/>
</dbReference>
<dbReference type="InterPro" id="IPR036271">
    <property type="entry name" value="Tet_transcr_reg_TetR-rel_C_sf"/>
</dbReference>
<feature type="domain" description="BetI-type transcriptional repressor C-terminal" evidence="1">
    <location>
        <begin position="90"/>
        <end position="191"/>
    </location>
</feature>
<evidence type="ECO:0000259" key="1">
    <source>
        <dbReference type="Pfam" id="PF13977"/>
    </source>
</evidence>
<proteinExistence type="predicted"/>
<gene>
    <name evidence="2" type="ORF">EUA06_05030</name>
</gene>
<sequence>MYDPEPRIPLHLGSRATRIADMAEALFWAIDESGLRLPSRRDIARHSHVSEATISRRLRDSGCTEDLLAGRLAKARARTFPPGYVTEGWQRWLPETAQDLQDTRAWISCLALASHSDAVAEEVLQAWAVEHRQLVQHLDPSAYDDEVPDEVAVAAEILRAVVLGLAIRLALDPGSTHDHAVELLARAVAALQPAA</sequence>
<protein>
    <recommendedName>
        <fullName evidence="1">BetI-type transcriptional repressor C-terminal domain-containing protein</fullName>
    </recommendedName>
</protein>
<dbReference type="OrthoDB" id="9852500at2"/>
<name>A0A4Q2RWJ0_9ACTN</name>
<dbReference type="Gene3D" id="1.10.357.10">
    <property type="entry name" value="Tetracycline Repressor, domain 2"/>
    <property type="match status" value="1"/>
</dbReference>
<dbReference type="RefSeq" id="WP_129473930.1">
    <property type="nucleotide sequence ID" value="NZ_SDWS01000002.1"/>
</dbReference>
<dbReference type="SUPFAM" id="SSF48498">
    <property type="entry name" value="Tetracyclin repressor-like, C-terminal domain"/>
    <property type="match status" value="1"/>
</dbReference>
<evidence type="ECO:0000313" key="3">
    <source>
        <dbReference type="Proteomes" id="UP000291838"/>
    </source>
</evidence>
<accession>A0A4Q2RWJ0</accession>
<evidence type="ECO:0000313" key="2">
    <source>
        <dbReference type="EMBL" id="RYB92325.1"/>
    </source>
</evidence>
<dbReference type="Pfam" id="PF13977">
    <property type="entry name" value="TetR_C_6"/>
    <property type="match status" value="1"/>
</dbReference>
<keyword evidence="3" id="KW-1185">Reference proteome</keyword>